<accession>A0ABV6ICD1</accession>
<dbReference type="Proteomes" id="UP001589844">
    <property type="component" value="Unassembled WGS sequence"/>
</dbReference>
<proteinExistence type="predicted"/>
<comment type="caution">
    <text evidence="1">The sequence shown here is derived from an EMBL/GenBank/DDBJ whole genome shotgun (WGS) entry which is preliminary data.</text>
</comment>
<protein>
    <submittedName>
        <fullName evidence="1">Uncharacterized protein</fullName>
    </submittedName>
</protein>
<dbReference type="RefSeq" id="WP_390209633.1">
    <property type="nucleotide sequence ID" value="NZ_JBHLXJ010000002.1"/>
</dbReference>
<dbReference type="EMBL" id="JBHLXJ010000002">
    <property type="protein sequence ID" value="MFC0348539.1"/>
    <property type="molecule type" value="Genomic_DNA"/>
</dbReference>
<name>A0ABV6ICD1_9BURK</name>
<sequence>MDMIFFDKSEKGKEELATRKYQLPSKLRPLLVMIDGKHAAPDLLKKVAGLGLTEDSLNILLEEGFIVQKMVEQVVSIPEPVAATKPKSKVLCTPTPARMLEIRNFFNETIKAKLGLRGFGLQLKAERADNIVDFLELGETLIESIQKSKGSDVARQLQAELDVLLYDFVDG</sequence>
<organism evidence="1 2">
    <name type="scientific">Undibacterium danionis</name>
    <dbReference type="NCBI Taxonomy" id="1812100"/>
    <lineage>
        <taxon>Bacteria</taxon>
        <taxon>Pseudomonadati</taxon>
        <taxon>Pseudomonadota</taxon>
        <taxon>Betaproteobacteria</taxon>
        <taxon>Burkholderiales</taxon>
        <taxon>Oxalobacteraceae</taxon>
        <taxon>Undibacterium</taxon>
    </lineage>
</organism>
<keyword evidence="2" id="KW-1185">Reference proteome</keyword>
<evidence type="ECO:0000313" key="2">
    <source>
        <dbReference type="Proteomes" id="UP001589844"/>
    </source>
</evidence>
<gene>
    <name evidence="1" type="ORF">ACFFJH_01870</name>
</gene>
<reference evidence="1 2" key="1">
    <citation type="submission" date="2024-09" db="EMBL/GenBank/DDBJ databases">
        <authorList>
            <person name="Sun Q."/>
            <person name="Mori K."/>
        </authorList>
    </citation>
    <scope>NUCLEOTIDE SEQUENCE [LARGE SCALE GENOMIC DNA]</scope>
    <source>
        <strain evidence="1 2">CCM 8677</strain>
    </source>
</reference>
<evidence type="ECO:0000313" key="1">
    <source>
        <dbReference type="EMBL" id="MFC0348539.1"/>
    </source>
</evidence>